<dbReference type="AlphaFoldDB" id="A0A370HJ47"/>
<reference evidence="5 6" key="1">
    <citation type="submission" date="2018-07" db="EMBL/GenBank/DDBJ databases">
        <title>Genomic Encyclopedia of Type Strains, Phase IV (KMG-IV): sequencing the most valuable type-strain genomes for metagenomic binning, comparative biology and taxonomic classification.</title>
        <authorList>
            <person name="Goeker M."/>
        </authorList>
    </citation>
    <scope>NUCLEOTIDE SEQUENCE [LARGE SCALE GENOMIC DNA]</scope>
    <source>
        <strain evidence="5 6">DSM 14364</strain>
    </source>
</reference>
<dbReference type="InterPro" id="IPR000595">
    <property type="entry name" value="cNMP-bd_dom"/>
</dbReference>
<dbReference type="GO" id="GO:0006355">
    <property type="term" value="P:regulation of DNA-templated transcription"/>
    <property type="evidence" value="ECO:0007669"/>
    <property type="project" value="InterPro"/>
</dbReference>
<dbReference type="GO" id="GO:0003677">
    <property type="term" value="F:DNA binding"/>
    <property type="evidence" value="ECO:0007669"/>
    <property type="project" value="UniProtKB-KW"/>
</dbReference>
<comment type="caution">
    <text evidence="5">The sequence shown here is derived from an EMBL/GenBank/DDBJ whole genome shotgun (WGS) entry which is preliminary data.</text>
</comment>
<evidence type="ECO:0000313" key="6">
    <source>
        <dbReference type="Proteomes" id="UP000254925"/>
    </source>
</evidence>
<dbReference type="InterPro" id="IPR018490">
    <property type="entry name" value="cNMP-bd_dom_sf"/>
</dbReference>
<accession>A0A370HJ47</accession>
<dbReference type="InterPro" id="IPR036390">
    <property type="entry name" value="WH_DNA-bd_sf"/>
</dbReference>
<dbReference type="InterPro" id="IPR014710">
    <property type="entry name" value="RmlC-like_jellyroll"/>
</dbReference>
<dbReference type="OrthoDB" id="7584044at2"/>
<name>A0A370HJ47_9HYPH</name>
<dbReference type="CDD" id="cd00038">
    <property type="entry name" value="CAP_ED"/>
    <property type="match status" value="1"/>
</dbReference>
<evidence type="ECO:0000313" key="5">
    <source>
        <dbReference type="EMBL" id="RDI58052.1"/>
    </source>
</evidence>
<dbReference type="Pfam" id="PF13545">
    <property type="entry name" value="HTH_Crp_2"/>
    <property type="match status" value="1"/>
</dbReference>
<dbReference type="RefSeq" id="WP_114771261.1">
    <property type="nucleotide sequence ID" value="NZ_QQBB01000006.1"/>
</dbReference>
<organism evidence="5 6">
    <name type="scientific">Microvirga subterranea</name>
    <dbReference type="NCBI Taxonomy" id="186651"/>
    <lineage>
        <taxon>Bacteria</taxon>
        <taxon>Pseudomonadati</taxon>
        <taxon>Pseudomonadota</taxon>
        <taxon>Alphaproteobacteria</taxon>
        <taxon>Hyphomicrobiales</taxon>
        <taxon>Methylobacteriaceae</taxon>
        <taxon>Microvirga</taxon>
    </lineage>
</organism>
<protein>
    <submittedName>
        <fullName evidence="5">CRP-like cAMP-binding protein</fullName>
    </submittedName>
</protein>
<dbReference type="Proteomes" id="UP000254925">
    <property type="component" value="Unassembled WGS sequence"/>
</dbReference>
<dbReference type="EMBL" id="QQBB01000006">
    <property type="protein sequence ID" value="RDI58052.1"/>
    <property type="molecule type" value="Genomic_DNA"/>
</dbReference>
<dbReference type="Gene3D" id="2.60.120.10">
    <property type="entry name" value="Jelly Rolls"/>
    <property type="match status" value="1"/>
</dbReference>
<dbReference type="SUPFAM" id="SSF46785">
    <property type="entry name" value="Winged helix' DNA-binding domain"/>
    <property type="match status" value="1"/>
</dbReference>
<evidence type="ECO:0000256" key="2">
    <source>
        <dbReference type="ARBA" id="ARBA00023125"/>
    </source>
</evidence>
<dbReference type="InterPro" id="IPR036388">
    <property type="entry name" value="WH-like_DNA-bd_sf"/>
</dbReference>
<keyword evidence="3" id="KW-0804">Transcription</keyword>
<evidence type="ECO:0000256" key="3">
    <source>
        <dbReference type="ARBA" id="ARBA00023163"/>
    </source>
</evidence>
<keyword evidence="2" id="KW-0238">DNA-binding</keyword>
<keyword evidence="6" id="KW-1185">Reference proteome</keyword>
<dbReference type="PROSITE" id="PS51063">
    <property type="entry name" value="HTH_CRP_2"/>
    <property type="match status" value="1"/>
</dbReference>
<dbReference type="InterPro" id="IPR012318">
    <property type="entry name" value="HTH_CRP"/>
</dbReference>
<dbReference type="Pfam" id="PF00027">
    <property type="entry name" value="cNMP_binding"/>
    <property type="match status" value="1"/>
</dbReference>
<dbReference type="SMART" id="SM00419">
    <property type="entry name" value="HTH_CRP"/>
    <property type="match status" value="1"/>
</dbReference>
<proteinExistence type="predicted"/>
<feature type="domain" description="HTH crp-type" evidence="4">
    <location>
        <begin position="152"/>
        <end position="226"/>
    </location>
</feature>
<keyword evidence="1" id="KW-0805">Transcription regulation</keyword>
<dbReference type="Gene3D" id="1.10.10.10">
    <property type="entry name" value="Winged helix-like DNA-binding domain superfamily/Winged helix DNA-binding domain"/>
    <property type="match status" value="1"/>
</dbReference>
<dbReference type="SUPFAM" id="SSF51206">
    <property type="entry name" value="cAMP-binding domain-like"/>
    <property type="match status" value="1"/>
</dbReference>
<evidence type="ECO:0000259" key="4">
    <source>
        <dbReference type="PROSITE" id="PS51063"/>
    </source>
</evidence>
<gene>
    <name evidence="5" type="ORF">DES45_106366</name>
</gene>
<sequence length="248" mass="27864">MHASFHPQDNALIRKLESVFALTDDERQALDDLPLQVMDIKADQDIVREGDRPSRSFTILSGFTSTYKVTGDGRRQIVAFGIAGDIPDLQSLHLKVLDISVATLTPCRVGFINHEDLWRLCMRHPRIAAAFWRETLIEGAIFREWVVNVGRRDAYTRMAHIFCELLVRLKAVGLAEGYACNLPMTQSEFADAIGTSTVHVNRVIQELRANGLIELSGDRLNVPDWEKLKHAGDFDPTYLHLENAQAAA</sequence>
<evidence type="ECO:0000256" key="1">
    <source>
        <dbReference type="ARBA" id="ARBA00023015"/>
    </source>
</evidence>